<dbReference type="SUPFAM" id="SSF46785">
    <property type="entry name" value="Winged helix' DNA-binding domain"/>
    <property type="match status" value="1"/>
</dbReference>
<keyword evidence="6" id="KW-1185">Reference proteome</keyword>
<reference evidence="5 6" key="1">
    <citation type="submission" date="2017-08" db="EMBL/GenBank/DDBJ databases">
        <title>Complete Genome Sequence of Bacillus kochii Oregon-R-modENCODE STRAIN BDGP4, isolated from Drosophila melanogaster gut.</title>
        <authorList>
            <person name="Wan K.H."/>
            <person name="Yu C."/>
            <person name="Park S."/>
            <person name="Hammonds A.S."/>
            <person name="Booth B.W."/>
            <person name="Celniker S.E."/>
        </authorList>
    </citation>
    <scope>NUCLEOTIDE SEQUENCE [LARGE SCALE GENOMIC DNA]</scope>
    <source>
        <strain evidence="5 6">BDGP4</strain>
    </source>
</reference>
<dbReference type="Proteomes" id="UP000215137">
    <property type="component" value="Chromosome"/>
</dbReference>
<dbReference type="KEGG" id="bko:CKF48_13260"/>
<keyword evidence="1" id="KW-0805">Transcription regulation</keyword>
<dbReference type="RefSeq" id="WP_095371776.1">
    <property type="nucleotide sequence ID" value="NZ_CANMJM010000005.1"/>
</dbReference>
<proteinExistence type="predicted"/>
<dbReference type="InterPro" id="IPR036388">
    <property type="entry name" value="WH-like_DNA-bd_sf"/>
</dbReference>
<evidence type="ECO:0000256" key="1">
    <source>
        <dbReference type="ARBA" id="ARBA00023015"/>
    </source>
</evidence>
<evidence type="ECO:0000256" key="3">
    <source>
        <dbReference type="ARBA" id="ARBA00023163"/>
    </source>
</evidence>
<dbReference type="OrthoDB" id="9800966at2"/>
<accession>A0A248TJ23</accession>
<dbReference type="PANTHER" id="PTHR33204">
    <property type="entry name" value="TRANSCRIPTIONAL REGULATOR, MARR FAMILY"/>
    <property type="match status" value="1"/>
</dbReference>
<protein>
    <recommendedName>
        <fullName evidence="4">HTH hxlR-type domain-containing protein</fullName>
    </recommendedName>
</protein>
<dbReference type="Gene3D" id="1.10.10.10">
    <property type="entry name" value="Winged helix-like DNA-binding domain superfamily/Winged helix DNA-binding domain"/>
    <property type="match status" value="1"/>
</dbReference>
<evidence type="ECO:0000256" key="2">
    <source>
        <dbReference type="ARBA" id="ARBA00023125"/>
    </source>
</evidence>
<keyword evidence="3" id="KW-0804">Transcription</keyword>
<dbReference type="Pfam" id="PF01638">
    <property type="entry name" value="HxlR"/>
    <property type="match status" value="1"/>
</dbReference>
<dbReference type="PANTHER" id="PTHR33204:SF37">
    <property type="entry name" value="HTH-TYPE TRANSCRIPTIONAL REGULATOR YODB"/>
    <property type="match status" value="1"/>
</dbReference>
<dbReference type="PROSITE" id="PS51118">
    <property type="entry name" value="HTH_HXLR"/>
    <property type="match status" value="1"/>
</dbReference>
<name>A0A248TJ23_9BACI</name>
<evidence type="ECO:0000313" key="6">
    <source>
        <dbReference type="Proteomes" id="UP000215137"/>
    </source>
</evidence>
<organism evidence="5 6">
    <name type="scientific">Cytobacillus kochii</name>
    <dbReference type="NCBI Taxonomy" id="859143"/>
    <lineage>
        <taxon>Bacteria</taxon>
        <taxon>Bacillati</taxon>
        <taxon>Bacillota</taxon>
        <taxon>Bacilli</taxon>
        <taxon>Bacillales</taxon>
        <taxon>Bacillaceae</taxon>
        <taxon>Cytobacillus</taxon>
    </lineage>
</organism>
<evidence type="ECO:0000259" key="4">
    <source>
        <dbReference type="PROSITE" id="PS51118"/>
    </source>
</evidence>
<dbReference type="InterPro" id="IPR036390">
    <property type="entry name" value="WH_DNA-bd_sf"/>
</dbReference>
<sequence>MDCNHKLKTDSKHICSNYHEAIEFIGRRWMGMVIYSLMDGPKRFSELADEINGISDRLLTERLNELIKEELVSKTFLEDSSKKVEYALTERGMSLKKVIEAILAWIAENEK</sequence>
<dbReference type="InterPro" id="IPR002577">
    <property type="entry name" value="HTH_HxlR"/>
</dbReference>
<dbReference type="GO" id="GO:0003677">
    <property type="term" value="F:DNA binding"/>
    <property type="evidence" value="ECO:0007669"/>
    <property type="project" value="UniProtKB-KW"/>
</dbReference>
<dbReference type="GeneID" id="97217917"/>
<keyword evidence="2" id="KW-0238">DNA-binding</keyword>
<gene>
    <name evidence="5" type="ORF">CKF48_13260</name>
</gene>
<dbReference type="EMBL" id="CP022983">
    <property type="protein sequence ID" value="ASV68206.1"/>
    <property type="molecule type" value="Genomic_DNA"/>
</dbReference>
<evidence type="ECO:0000313" key="5">
    <source>
        <dbReference type="EMBL" id="ASV68206.1"/>
    </source>
</evidence>
<dbReference type="AlphaFoldDB" id="A0A248TJ23"/>
<feature type="domain" description="HTH hxlR-type" evidence="4">
    <location>
        <begin position="15"/>
        <end position="111"/>
    </location>
</feature>